<organism evidence="3 4">
    <name type="scientific">Argiope bruennichi</name>
    <name type="common">Wasp spider</name>
    <name type="synonym">Aranea bruennichi</name>
    <dbReference type="NCBI Taxonomy" id="94029"/>
    <lineage>
        <taxon>Eukaryota</taxon>
        <taxon>Metazoa</taxon>
        <taxon>Ecdysozoa</taxon>
        <taxon>Arthropoda</taxon>
        <taxon>Chelicerata</taxon>
        <taxon>Arachnida</taxon>
        <taxon>Araneae</taxon>
        <taxon>Araneomorphae</taxon>
        <taxon>Entelegynae</taxon>
        <taxon>Araneoidea</taxon>
        <taxon>Araneidae</taxon>
        <taxon>Argiope</taxon>
    </lineage>
</organism>
<dbReference type="InterPro" id="IPR018997">
    <property type="entry name" value="PUB_domain"/>
</dbReference>
<evidence type="ECO:0000313" key="4">
    <source>
        <dbReference type="Proteomes" id="UP000807504"/>
    </source>
</evidence>
<reference evidence="3" key="1">
    <citation type="journal article" date="2020" name="bioRxiv">
        <title>Chromosome-level reference genome of the European wasp spider Argiope bruennichi: a resource for studies on range expansion and evolutionary adaptation.</title>
        <authorList>
            <person name="Sheffer M.M."/>
            <person name="Hoppe A."/>
            <person name="Krehenwinkel H."/>
            <person name="Uhl G."/>
            <person name="Kuss A.W."/>
            <person name="Jensen L."/>
            <person name="Jensen C."/>
            <person name="Gillespie R.G."/>
            <person name="Hoff K.J."/>
            <person name="Prost S."/>
        </authorList>
    </citation>
    <scope>NUCLEOTIDE SEQUENCE</scope>
</reference>
<accession>A0A8T0DZA6</accession>
<dbReference type="Pfam" id="PF09409">
    <property type="entry name" value="PUB"/>
    <property type="match status" value="1"/>
</dbReference>
<sequence length="402" mass="45095">MSAIRDFFKKKKADIKFQAAGPGHKLTETPSKPKNSGSSAIVNQPKRYQPSEGAQRAGAAALARIEQKSTNVNWSSQAVKAQAKKEIELENALKNKPTVAAAPKRDVVVQEACPTLTVSGVYFKCPMIGPEILPKKDIKMKIKEFLYEQLEQEKGLTACLIIHTVNENKDKIRIGIETLVRYLTNILDNPEEEKYHKIRLNNKVFQERIIGLEGAFEFLEAAGFTKQMIGEEEYLVFVGVTDESFENLQMLKEALLSAEPILPMLDRNLKVLRPAQAAAQINLPDDFFYLSAEEVKREQSENTENELMLPSSYMCITQGEGTFYVHERLSAVKQFIAENLCNPEQEFHLLLPGGSKLTEDSNSLMELKLVPAVLLNFLWTDGPSNSNSSFLKPDIMALLEDL</sequence>
<dbReference type="InterPro" id="IPR042774">
    <property type="entry name" value="UBXN6_PUB"/>
</dbReference>
<name>A0A8T0DZA6_ARGBR</name>
<dbReference type="CDD" id="cd10460">
    <property type="entry name" value="PUB_UBXD1"/>
    <property type="match status" value="1"/>
</dbReference>
<keyword evidence="4" id="KW-1185">Reference proteome</keyword>
<reference evidence="3" key="2">
    <citation type="submission" date="2020-06" db="EMBL/GenBank/DDBJ databases">
        <authorList>
            <person name="Sheffer M."/>
        </authorList>
    </citation>
    <scope>NUCLEOTIDE SEQUENCE</scope>
</reference>
<feature type="region of interest" description="Disordered" evidence="1">
    <location>
        <begin position="18"/>
        <end position="55"/>
    </location>
</feature>
<dbReference type="InterPro" id="IPR036339">
    <property type="entry name" value="PUB-like_dom_sf"/>
</dbReference>
<proteinExistence type="predicted"/>
<evidence type="ECO:0000313" key="3">
    <source>
        <dbReference type="EMBL" id="KAF8763506.1"/>
    </source>
</evidence>
<dbReference type="Gene3D" id="1.20.58.2190">
    <property type="match status" value="1"/>
</dbReference>
<dbReference type="SMART" id="SM00580">
    <property type="entry name" value="PUG"/>
    <property type="match status" value="1"/>
</dbReference>
<gene>
    <name evidence="3" type="ORF">HNY73_021688</name>
</gene>
<dbReference type="AlphaFoldDB" id="A0A8T0DZA6"/>
<dbReference type="GO" id="GO:0005737">
    <property type="term" value="C:cytoplasm"/>
    <property type="evidence" value="ECO:0007669"/>
    <property type="project" value="TreeGrafter"/>
</dbReference>
<dbReference type="PANTHER" id="PTHR23153">
    <property type="entry name" value="UBX-RELATED"/>
    <property type="match status" value="1"/>
</dbReference>
<dbReference type="Proteomes" id="UP000807504">
    <property type="component" value="Unassembled WGS sequence"/>
</dbReference>
<dbReference type="EMBL" id="JABXBU010002231">
    <property type="protein sequence ID" value="KAF8763506.1"/>
    <property type="molecule type" value="Genomic_DNA"/>
</dbReference>
<protein>
    <submittedName>
        <fullName evidence="3">UBX domain-containing protein 6</fullName>
    </submittedName>
</protein>
<evidence type="ECO:0000259" key="2">
    <source>
        <dbReference type="Pfam" id="PF09409"/>
    </source>
</evidence>
<comment type="caution">
    <text evidence="3">The sequence shown here is derived from an EMBL/GenBank/DDBJ whole genome shotgun (WGS) entry which is preliminary data.</text>
</comment>
<feature type="domain" description="PUB" evidence="2">
    <location>
        <begin position="170"/>
        <end position="248"/>
    </location>
</feature>
<feature type="compositionally biased region" description="Polar residues" evidence="1">
    <location>
        <begin position="28"/>
        <end position="42"/>
    </location>
</feature>
<dbReference type="PANTHER" id="PTHR23153:SF38">
    <property type="entry name" value="UBX DOMAIN-CONTAINING PROTEIN 6"/>
    <property type="match status" value="1"/>
</dbReference>
<evidence type="ECO:0000256" key="1">
    <source>
        <dbReference type="SAM" id="MobiDB-lite"/>
    </source>
</evidence>
<dbReference type="SUPFAM" id="SSF143503">
    <property type="entry name" value="PUG domain-like"/>
    <property type="match status" value="1"/>
</dbReference>